<evidence type="ECO:0000256" key="4">
    <source>
        <dbReference type="ARBA" id="ARBA00003889"/>
    </source>
</evidence>
<proteinExistence type="inferred from homology"/>
<dbReference type="AlphaFoldDB" id="A0A2V4NCE3"/>
<evidence type="ECO:0000256" key="1">
    <source>
        <dbReference type="ARBA" id="ARBA00000312"/>
    </source>
</evidence>
<dbReference type="CDD" id="cd00544">
    <property type="entry name" value="CobU"/>
    <property type="match status" value="1"/>
</dbReference>
<dbReference type="PANTHER" id="PTHR34848">
    <property type="match status" value="1"/>
</dbReference>
<feature type="binding site" evidence="16">
    <location>
        <position position="63"/>
    </location>
    <ligand>
        <name>GTP</name>
        <dbReference type="ChEBI" id="CHEBI:37565"/>
    </ligand>
</feature>
<evidence type="ECO:0000256" key="5">
    <source>
        <dbReference type="ARBA" id="ARBA00004692"/>
    </source>
</evidence>
<comment type="similarity">
    <text evidence="7 14">Belongs to the CobU/CobP family.</text>
</comment>
<dbReference type="SUPFAM" id="SSF52540">
    <property type="entry name" value="P-loop containing nucleoside triphosphate hydrolases"/>
    <property type="match status" value="1"/>
</dbReference>
<keyword evidence="17" id="KW-0548">Nucleotidyltransferase</keyword>
<organism evidence="17 18">
    <name type="scientific">Litorivita pollutaquae</name>
    <dbReference type="NCBI Taxonomy" id="2200892"/>
    <lineage>
        <taxon>Bacteria</taxon>
        <taxon>Pseudomonadati</taxon>
        <taxon>Pseudomonadota</taxon>
        <taxon>Alphaproteobacteria</taxon>
        <taxon>Rhodobacterales</taxon>
        <taxon>Paracoccaceae</taxon>
        <taxon>Litorivita</taxon>
    </lineage>
</organism>
<dbReference type="PIRSF" id="PIRSF006135">
    <property type="entry name" value="CobU"/>
    <property type="match status" value="1"/>
</dbReference>
<reference evidence="17 18" key="1">
    <citation type="submission" date="2018-05" db="EMBL/GenBank/DDBJ databases">
        <title>Oceanovita maritima gen. nov., sp. nov., a marine bacterium in the family Rhodobacteraceae isolated from surface seawater of Lundu port Xiamen, China.</title>
        <authorList>
            <person name="Hetharua B.H."/>
            <person name="Min D."/>
            <person name="Liao H."/>
            <person name="Tian Y."/>
        </authorList>
    </citation>
    <scope>NUCLEOTIDE SEQUENCE [LARGE SCALE GENOMIC DNA]</scope>
    <source>
        <strain evidence="17 18">FSX-11</strain>
    </source>
</reference>
<evidence type="ECO:0000256" key="14">
    <source>
        <dbReference type="PIRNR" id="PIRNR006135"/>
    </source>
</evidence>
<feature type="binding site" evidence="16">
    <location>
        <begin position="10"/>
        <end position="17"/>
    </location>
    <ligand>
        <name>GTP</name>
        <dbReference type="ChEBI" id="CHEBI:37565"/>
    </ligand>
</feature>
<comment type="caution">
    <text evidence="17">The sequence shown here is derived from an EMBL/GenBank/DDBJ whole genome shotgun (WGS) entry which is preliminary data.</text>
</comment>
<comment type="pathway">
    <text evidence="5 14">Cofactor biosynthesis; adenosylcobalamin biosynthesis; adenosylcobalamin from cob(II)yrinate a,c-diamide: step 6/7.</text>
</comment>
<evidence type="ECO:0000256" key="7">
    <source>
        <dbReference type="ARBA" id="ARBA00007490"/>
    </source>
</evidence>
<dbReference type="Proteomes" id="UP000248012">
    <property type="component" value="Unassembled WGS sequence"/>
</dbReference>
<evidence type="ECO:0000256" key="9">
    <source>
        <dbReference type="ARBA" id="ARBA00022679"/>
    </source>
</evidence>
<keyword evidence="11 14" id="KW-0418">Kinase</keyword>
<keyword evidence="13 14" id="KW-0342">GTP-binding</keyword>
<gene>
    <name evidence="17" type="ORF">DI396_07215</name>
</gene>
<feature type="active site" description="GMP-histidine intermediate" evidence="15">
    <location>
        <position position="51"/>
    </location>
</feature>
<feature type="binding site" evidence="16">
    <location>
        <begin position="35"/>
        <end position="37"/>
    </location>
    <ligand>
        <name>GTP</name>
        <dbReference type="ChEBI" id="CHEBI:37565"/>
    </ligand>
</feature>
<keyword evidence="9 14" id="KW-0808">Transferase</keyword>
<evidence type="ECO:0000256" key="3">
    <source>
        <dbReference type="ARBA" id="ARBA00001522"/>
    </source>
</evidence>
<evidence type="ECO:0000256" key="2">
    <source>
        <dbReference type="ARBA" id="ARBA00000711"/>
    </source>
</evidence>
<dbReference type="NCBIfam" id="NF004469">
    <property type="entry name" value="PRK05800.1"/>
    <property type="match status" value="1"/>
</dbReference>
<dbReference type="InterPro" id="IPR027417">
    <property type="entry name" value="P-loop_NTPase"/>
</dbReference>
<feature type="binding site" evidence="16">
    <location>
        <begin position="52"/>
        <end position="55"/>
    </location>
    <ligand>
        <name>GTP</name>
        <dbReference type="ChEBI" id="CHEBI:37565"/>
    </ligand>
</feature>
<dbReference type="GO" id="GO:0008820">
    <property type="term" value="F:cobinamide phosphate guanylyltransferase activity"/>
    <property type="evidence" value="ECO:0007669"/>
    <property type="project" value="UniProtKB-UniRule"/>
</dbReference>
<keyword evidence="10 14" id="KW-0547">Nucleotide-binding</keyword>
<keyword evidence="18" id="KW-1185">Reference proteome</keyword>
<sequence length="172" mass="17984">MLPKLTLVLGGVSSGKSDFSENLILSSNLTPCYIATAEALDTEMQAKIARHRTERGAKWHTIETPLEAPAALDTLPAGVAVLLDCATMWLSNQMMADRDIEVETARLLAALGAAKSPVVVVSNEVGLGGIAGDPTARKFAAAQGRLNRDLAAISDHVILVAAGLPLYLKGAP</sequence>
<dbReference type="GO" id="GO:0005525">
    <property type="term" value="F:GTP binding"/>
    <property type="evidence" value="ECO:0007669"/>
    <property type="project" value="UniProtKB-UniRule"/>
</dbReference>
<dbReference type="OrthoDB" id="9788370at2"/>
<dbReference type="Pfam" id="PF02283">
    <property type="entry name" value="CobU"/>
    <property type="match status" value="1"/>
</dbReference>
<evidence type="ECO:0000256" key="16">
    <source>
        <dbReference type="PIRSR" id="PIRSR006135-2"/>
    </source>
</evidence>
<evidence type="ECO:0000256" key="13">
    <source>
        <dbReference type="ARBA" id="ARBA00023134"/>
    </source>
</evidence>
<protein>
    <recommendedName>
        <fullName evidence="14">Bifunctional adenosylcobalamin biosynthesis protein</fullName>
        <ecNumber evidence="14">2.7.1.156</ecNumber>
        <ecNumber evidence="14">2.7.7.62</ecNumber>
    </recommendedName>
</protein>
<dbReference type="GO" id="GO:0005524">
    <property type="term" value="F:ATP binding"/>
    <property type="evidence" value="ECO:0007669"/>
    <property type="project" value="UniProtKB-UniRule"/>
</dbReference>
<dbReference type="GO" id="GO:0009236">
    <property type="term" value="P:cobalamin biosynthetic process"/>
    <property type="evidence" value="ECO:0007669"/>
    <property type="project" value="UniProtKB-UniRule"/>
</dbReference>
<evidence type="ECO:0000256" key="12">
    <source>
        <dbReference type="ARBA" id="ARBA00022840"/>
    </source>
</evidence>
<dbReference type="UniPathway" id="UPA00148">
    <property type="reaction ID" value="UER00236"/>
</dbReference>
<keyword evidence="12 14" id="KW-0067">ATP-binding</keyword>
<dbReference type="GO" id="GO:0043752">
    <property type="term" value="F:adenosylcobinamide kinase activity"/>
    <property type="evidence" value="ECO:0007669"/>
    <property type="project" value="UniProtKB-EC"/>
</dbReference>
<comment type="function">
    <text evidence="4 14">Catalyzes ATP-dependent phosphorylation of adenosylcobinamide and addition of GMP to adenosylcobinamide phosphate.</text>
</comment>
<keyword evidence="8 14" id="KW-0169">Cobalamin biosynthesis</keyword>
<comment type="pathway">
    <text evidence="6 14">Cofactor biosynthesis; adenosylcobalamin biosynthesis; adenosylcobalamin from cob(II)yrinate a,c-diamide: step 5/7.</text>
</comment>
<name>A0A2V4NCE3_9RHOB</name>
<evidence type="ECO:0000313" key="17">
    <source>
        <dbReference type="EMBL" id="PYC47873.1"/>
    </source>
</evidence>
<evidence type="ECO:0000256" key="8">
    <source>
        <dbReference type="ARBA" id="ARBA00022573"/>
    </source>
</evidence>
<dbReference type="PANTHER" id="PTHR34848:SF1">
    <property type="entry name" value="BIFUNCTIONAL ADENOSYLCOBALAMIN BIOSYNTHESIS PROTEIN COBU"/>
    <property type="match status" value="1"/>
</dbReference>
<accession>A0A2V4NCE3</accession>
<comment type="catalytic activity">
    <reaction evidence="1 14">
        <text>adenosylcob(III)inamide + ATP = adenosylcob(III)inamide phosphate + ADP + H(+)</text>
        <dbReference type="Rhea" id="RHEA:15769"/>
        <dbReference type="ChEBI" id="CHEBI:2480"/>
        <dbReference type="ChEBI" id="CHEBI:15378"/>
        <dbReference type="ChEBI" id="CHEBI:30616"/>
        <dbReference type="ChEBI" id="CHEBI:58502"/>
        <dbReference type="ChEBI" id="CHEBI:456216"/>
        <dbReference type="EC" id="2.7.1.156"/>
    </reaction>
</comment>
<evidence type="ECO:0000313" key="18">
    <source>
        <dbReference type="Proteomes" id="UP000248012"/>
    </source>
</evidence>
<dbReference type="Gene3D" id="3.40.50.300">
    <property type="entry name" value="P-loop containing nucleotide triphosphate hydrolases"/>
    <property type="match status" value="1"/>
</dbReference>
<dbReference type="EC" id="2.7.1.156" evidence="14"/>
<evidence type="ECO:0000256" key="15">
    <source>
        <dbReference type="PIRSR" id="PIRSR006135-1"/>
    </source>
</evidence>
<feature type="binding site" evidence="16">
    <location>
        <position position="84"/>
    </location>
    <ligand>
        <name>GTP</name>
        <dbReference type="ChEBI" id="CHEBI:37565"/>
    </ligand>
</feature>
<dbReference type="EC" id="2.7.7.62" evidence="14"/>
<evidence type="ECO:0000256" key="6">
    <source>
        <dbReference type="ARBA" id="ARBA00005159"/>
    </source>
</evidence>
<evidence type="ECO:0000256" key="11">
    <source>
        <dbReference type="ARBA" id="ARBA00022777"/>
    </source>
</evidence>
<dbReference type="EMBL" id="QFVT01000004">
    <property type="protein sequence ID" value="PYC47873.1"/>
    <property type="molecule type" value="Genomic_DNA"/>
</dbReference>
<dbReference type="RefSeq" id="WP_110795523.1">
    <property type="nucleotide sequence ID" value="NZ_KZ826483.1"/>
</dbReference>
<dbReference type="InterPro" id="IPR003203">
    <property type="entry name" value="CobU/CobP"/>
</dbReference>
<evidence type="ECO:0000256" key="10">
    <source>
        <dbReference type="ARBA" id="ARBA00022741"/>
    </source>
</evidence>
<comment type="catalytic activity">
    <reaction evidence="2 14">
        <text>adenosylcob(III)inamide phosphate + GTP + H(+) = adenosylcob(III)inamide-GDP + diphosphate</text>
        <dbReference type="Rhea" id="RHEA:22712"/>
        <dbReference type="ChEBI" id="CHEBI:15378"/>
        <dbReference type="ChEBI" id="CHEBI:33019"/>
        <dbReference type="ChEBI" id="CHEBI:37565"/>
        <dbReference type="ChEBI" id="CHEBI:58502"/>
        <dbReference type="ChEBI" id="CHEBI:60487"/>
        <dbReference type="EC" id="2.7.7.62"/>
    </reaction>
</comment>
<comment type="catalytic activity">
    <reaction evidence="3">
        <text>adenosylcob(III)inamide + GTP = adenosylcob(III)inamide phosphate + GDP + H(+)</text>
        <dbReference type="Rhea" id="RHEA:15765"/>
        <dbReference type="ChEBI" id="CHEBI:2480"/>
        <dbReference type="ChEBI" id="CHEBI:15378"/>
        <dbReference type="ChEBI" id="CHEBI:37565"/>
        <dbReference type="ChEBI" id="CHEBI:58189"/>
        <dbReference type="ChEBI" id="CHEBI:58502"/>
        <dbReference type="EC" id="2.7.1.156"/>
    </reaction>
</comment>